<dbReference type="Proteomes" id="UP000288168">
    <property type="component" value="Unassembled WGS sequence"/>
</dbReference>
<dbReference type="InterPro" id="IPR036397">
    <property type="entry name" value="RNaseH_sf"/>
</dbReference>
<organism evidence="3 4">
    <name type="scientific">Fusarium duplospermum</name>
    <dbReference type="NCBI Taxonomy" id="1325734"/>
    <lineage>
        <taxon>Eukaryota</taxon>
        <taxon>Fungi</taxon>
        <taxon>Dikarya</taxon>
        <taxon>Ascomycota</taxon>
        <taxon>Pezizomycotina</taxon>
        <taxon>Sordariomycetes</taxon>
        <taxon>Hypocreomycetidae</taxon>
        <taxon>Hypocreales</taxon>
        <taxon>Nectriaceae</taxon>
        <taxon>Fusarium</taxon>
        <taxon>Fusarium solani species complex</taxon>
    </lineage>
</organism>
<dbReference type="InterPro" id="IPR048519">
    <property type="entry name" value="Gfd2/YDR514C-like_C"/>
</dbReference>
<evidence type="ECO:0000259" key="2">
    <source>
        <dbReference type="Pfam" id="PF21762"/>
    </source>
</evidence>
<dbReference type="GO" id="GO:0003676">
    <property type="term" value="F:nucleic acid binding"/>
    <property type="evidence" value="ECO:0007669"/>
    <property type="project" value="InterPro"/>
</dbReference>
<feature type="compositionally biased region" description="Basic residues" evidence="1">
    <location>
        <begin position="311"/>
        <end position="323"/>
    </location>
</feature>
<accession>A0A428R3Z7</accession>
<feature type="domain" description="Gfd2/YDR514C-like C-terminal" evidence="2">
    <location>
        <begin position="82"/>
        <end position="251"/>
    </location>
</feature>
<dbReference type="InterPro" id="IPR040151">
    <property type="entry name" value="Gfd2/YDR514C-like"/>
</dbReference>
<dbReference type="PANTHER" id="PTHR28083">
    <property type="entry name" value="GOOD FOR FULL DBP5 ACTIVITY PROTEIN 2"/>
    <property type="match status" value="1"/>
</dbReference>
<dbReference type="Pfam" id="PF21762">
    <property type="entry name" value="DEDDh_C"/>
    <property type="match status" value="1"/>
</dbReference>
<feature type="compositionally biased region" description="Low complexity" evidence="1">
    <location>
        <begin position="284"/>
        <end position="299"/>
    </location>
</feature>
<dbReference type="GO" id="GO:0005634">
    <property type="term" value="C:nucleus"/>
    <property type="evidence" value="ECO:0007669"/>
    <property type="project" value="TreeGrafter"/>
</dbReference>
<dbReference type="OrthoDB" id="5953249at2759"/>
<dbReference type="InterPro" id="IPR012337">
    <property type="entry name" value="RNaseH-like_sf"/>
</dbReference>
<dbReference type="Gene3D" id="3.30.420.10">
    <property type="entry name" value="Ribonuclease H-like superfamily/Ribonuclease H"/>
    <property type="match status" value="1"/>
</dbReference>
<sequence length="350" mass="39791">MQLDAADRLKRYSGSELLAPVPKKQLPLRYRIPSSARRVVNLDSRKVMQDLRVLLGYAPDTEASRWLQRYLSIVGANQPPRFVSIDTEYSSARGPLSKFHLGLSIFDTRTLEAFREDSLKENDSEPAVQSHQYVVNDPSFFIKKASQFSFGAPETISLSNLAVKLKKLVLPPIILVAHGPTKERRVLRQLGIRLGLVDVFDTALMPRELLQVPYAPSLGGLLQRLGIPYEEHLLHVAGNDARFTLQALLMMIAMDAERYLGSSELPAWVSTFRAIAQAKPPNPTTLTPTTLTPTTLTPTESSEAYLLQKRENRRLRRRDRRHRRYEEERLQKREQRRLREEAASSTGPLE</sequence>
<gene>
    <name evidence="3" type="ORF">CEP54_000824</name>
</gene>
<comment type="caution">
    <text evidence="3">The sequence shown here is derived from an EMBL/GenBank/DDBJ whole genome shotgun (WGS) entry which is preliminary data.</text>
</comment>
<dbReference type="EMBL" id="NKCI01000004">
    <property type="protein sequence ID" value="RSL72256.1"/>
    <property type="molecule type" value="Genomic_DNA"/>
</dbReference>
<keyword evidence="4" id="KW-1185">Reference proteome</keyword>
<dbReference type="SUPFAM" id="SSF53098">
    <property type="entry name" value="Ribonuclease H-like"/>
    <property type="match status" value="1"/>
</dbReference>
<dbReference type="AlphaFoldDB" id="A0A428R3Z7"/>
<dbReference type="PANTHER" id="PTHR28083:SF1">
    <property type="entry name" value="GOOD FOR FULL DBP5 ACTIVITY PROTEIN 2"/>
    <property type="match status" value="1"/>
</dbReference>
<evidence type="ECO:0000313" key="4">
    <source>
        <dbReference type="Proteomes" id="UP000288168"/>
    </source>
</evidence>
<name>A0A428R3Z7_9HYPO</name>
<feature type="compositionally biased region" description="Basic and acidic residues" evidence="1">
    <location>
        <begin position="324"/>
        <end position="342"/>
    </location>
</feature>
<proteinExistence type="predicted"/>
<evidence type="ECO:0000256" key="1">
    <source>
        <dbReference type="SAM" id="MobiDB-lite"/>
    </source>
</evidence>
<evidence type="ECO:0000313" key="3">
    <source>
        <dbReference type="EMBL" id="RSL72256.1"/>
    </source>
</evidence>
<feature type="region of interest" description="Disordered" evidence="1">
    <location>
        <begin position="278"/>
        <end position="350"/>
    </location>
</feature>
<reference evidence="3 4" key="1">
    <citation type="submission" date="2017-06" db="EMBL/GenBank/DDBJ databases">
        <title>Comparative genomic analysis of Ambrosia Fusariam Clade fungi.</title>
        <authorList>
            <person name="Stajich J.E."/>
            <person name="Carrillo J."/>
            <person name="Kijimoto T."/>
            <person name="Eskalen A."/>
            <person name="O'Donnell K."/>
            <person name="Kasson M."/>
        </authorList>
    </citation>
    <scope>NUCLEOTIDE SEQUENCE [LARGE SCALE GENOMIC DNA]</scope>
    <source>
        <strain evidence="3 4">NRRL62584</strain>
    </source>
</reference>
<protein>
    <recommendedName>
        <fullName evidence="2">Gfd2/YDR514C-like C-terminal domain-containing protein</fullName>
    </recommendedName>
</protein>